<reference evidence="4 5" key="1">
    <citation type="submission" date="2024-02" db="EMBL/GenBank/DDBJ databases">
        <title>High-quality chromosome-scale genome assembly of Pensacola bahiagrass (Paspalum notatum Flugge var. saurae).</title>
        <authorList>
            <person name="Vega J.M."/>
            <person name="Podio M."/>
            <person name="Orjuela J."/>
            <person name="Siena L.A."/>
            <person name="Pessino S.C."/>
            <person name="Combes M.C."/>
            <person name="Mariac C."/>
            <person name="Albertini E."/>
            <person name="Pupilli F."/>
            <person name="Ortiz J.P.A."/>
            <person name="Leblanc O."/>
        </authorList>
    </citation>
    <scope>NUCLEOTIDE SEQUENCE [LARGE SCALE GENOMIC DNA]</scope>
    <source>
        <strain evidence="4">R1</strain>
        <tissue evidence="4">Leaf</tissue>
    </source>
</reference>
<feature type="domain" description="Fe2OG dioxygenase" evidence="3">
    <location>
        <begin position="1"/>
        <end position="103"/>
    </location>
</feature>
<evidence type="ECO:0000313" key="5">
    <source>
        <dbReference type="Proteomes" id="UP001341281"/>
    </source>
</evidence>
<protein>
    <recommendedName>
        <fullName evidence="3">Fe2OG dioxygenase domain-containing protein</fullName>
    </recommendedName>
</protein>
<evidence type="ECO:0000259" key="3">
    <source>
        <dbReference type="PROSITE" id="PS51471"/>
    </source>
</evidence>
<organism evidence="4 5">
    <name type="scientific">Paspalum notatum var. saurae</name>
    <dbReference type="NCBI Taxonomy" id="547442"/>
    <lineage>
        <taxon>Eukaryota</taxon>
        <taxon>Viridiplantae</taxon>
        <taxon>Streptophyta</taxon>
        <taxon>Embryophyta</taxon>
        <taxon>Tracheophyta</taxon>
        <taxon>Spermatophyta</taxon>
        <taxon>Magnoliopsida</taxon>
        <taxon>Liliopsida</taxon>
        <taxon>Poales</taxon>
        <taxon>Poaceae</taxon>
        <taxon>PACMAD clade</taxon>
        <taxon>Panicoideae</taxon>
        <taxon>Andropogonodae</taxon>
        <taxon>Paspaleae</taxon>
        <taxon>Paspalinae</taxon>
        <taxon>Paspalum</taxon>
    </lineage>
</organism>
<name>A0AAQ3UC95_PASNO</name>
<dbReference type="Pfam" id="PF03171">
    <property type="entry name" value="2OG-FeII_Oxy"/>
    <property type="match status" value="1"/>
</dbReference>
<sequence length="158" mass="17528">MVSYLEEKLENGMQHRLRAGAVGLASHSDYGFITILLQSSPGLEVMRHHDDAWTAVPAVSGALHVHVGDTLEVLSNGQLKSLVHRAILNPDESRISIASIHGLSVDEKVRCAQEELVSEQSPEMYRGSSFHDFLGFLASNIDSYKRSIESLKIHHRDE</sequence>
<dbReference type="Proteomes" id="UP001341281">
    <property type="component" value="Chromosome 07"/>
</dbReference>
<evidence type="ECO:0000313" key="4">
    <source>
        <dbReference type="EMBL" id="WVZ87592.1"/>
    </source>
</evidence>
<keyword evidence="1" id="KW-0479">Metal-binding</keyword>
<dbReference type="GO" id="GO:0046872">
    <property type="term" value="F:metal ion binding"/>
    <property type="evidence" value="ECO:0007669"/>
    <property type="project" value="UniProtKB-KW"/>
</dbReference>
<dbReference type="PROSITE" id="PS51471">
    <property type="entry name" value="FE2OG_OXY"/>
    <property type="match status" value="1"/>
</dbReference>
<accession>A0AAQ3UC95</accession>
<dbReference type="InterPro" id="IPR050295">
    <property type="entry name" value="Plant_2OG-oxidoreductases"/>
</dbReference>
<dbReference type="PANTHER" id="PTHR47991">
    <property type="entry name" value="OXOGLUTARATE/IRON-DEPENDENT DIOXYGENASE"/>
    <property type="match status" value="1"/>
</dbReference>
<dbReference type="AlphaFoldDB" id="A0AAQ3UC95"/>
<dbReference type="EMBL" id="CP144751">
    <property type="protein sequence ID" value="WVZ87592.1"/>
    <property type="molecule type" value="Genomic_DNA"/>
</dbReference>
<dbReference type="InterPro" id="IPR005123">
    <property type="entry name" value="Oxoglu/Fe-dep_dioxygenase_dom"/>
</dbReference>
<dbReference type="InterPro" id="IPR044861">
    <property type="entry name" value="IPNS-like_FE2OG_OXY"/>
</dbReference>
<keyword evidence="2" id="KW-0408">Iron</keyword>
<keyword evidence="5" id="KW-1185">Reference proteome</keyword>
<dbReference type="Gene3D" id="2.60.120.330">
    <property type="entry name" value="B-lactam Antibiotic, Isopenicillin N Synthase, Chain"/>
    <property type="match status" value="1"/>
</dbReference>
<evidence type="ECO:0000256" key="1">
    <source>
        <dbReference type="ARBA" id="ARBA00022723"/>
    </source>
</evidence>
<dbReference type="SUPFAM" id="SSF51197">
    <property type="entry name" value="Clavaminate synthase-like"/>
    <property type="match status" value="1"/>
</dbReference>
<gene>
    <name evidence="4" type="ORF">U9M48_034204</name>
</gene>
<dbReference type="InterPro" id="IPR027443">
    <property type="entry name" value="IPNS-like_sf"/>
</dbReference>
<proteinExistence type="predicted"/>
<evidence type="ECO:0000256" key="2">
    <source>
        <dbReference type="ARBA" id="ARBA00023004"/>
    </source>
</evidence>